<evidence type="ECO:0000256" key="7">
    <source>
        <dbReference type="ARBA" id="ARBA00024799"/>
    </source>
</evidence>
<keyword evidence="3 10" id="KW-0436">Ligase</keyword>
<evidence type="ECO:0000256" key="5">
    <source>
        <dbReference type="ARBA" id="ARBA00022840"/>
    </source>
</evidence>
<organism evidence="12 13">
    <name type="scientific">Candidatus Wildermuthbacteria bacterium RIFCSPHIGHO2_01_FULL_48_27b</name>
    <dbReference type="NCBI Taxonomy" id="1802447"/>
    <lineage>
        <taxon>Bacteria</taxon>
        <taxon>Candidatus Wildermuthiibacteriota</taxon>
    </lineage>
</organism>
<protein>
    <recommendedName>
        <fullName evidence="10">Aspartyl/glutamyl-tRNA(Asn/Gln) amidotransferase subunit B</fullName>
        <shortName evidence="10">Asp/Glu-ADT subunit B</shortName>
        <ecNumber evidence="10">6.3.5.-</ecNumber>
    </recommendedName>
</protein>
<dbReference type="GO" id="GO:0050567">
    <property type="term" value="F:glutaminyl-tRNA synthase (glutamine-hydrolyzing) activity"/>
    <property type="evidence" value="ECO:0007669"/>
    <property type="project" value="UniProtKB-UniRule"/>
</dbReference>
<dbReference type="InterPro" id="IPR017959">
    <property type="entry name" value="Asn/Gln-tRNA_amidoTrfase_suB/E"/>
</dbReference>
<evidence type="ECO:0000256" key="2">
    <source>
        <dbReference type="ARBA" id="ARBA00011123"/>
    </source>
</evidence>
<dbReference type="NCBIfam" id="NF004012">
    <property type="entry name" value="PRK05477.1-2"/>
    <property type="match status" value="1"/>
</dbReference>
<dbReference type="Pfam" id="PF02934">
    <property type="entry name" value="GatB_N"/>
    <property type="match status" value="1"/>
</dbReference>
<evidence type="ECO:0000256" key="1">
    <source>
        <dbReference type="ARBA" id="ARBA00005306"/>
    </source>
</evidence>
<evidence type="ECO:0000256" key="9">
    <source>
        <dbReference type="ARBA" id="ARBA00047913"/>
    </source>
</evidence>
<evidence type="ECO:0000256" key="4">
    <source>
        <dbReference type="ARBA" id="ARBA00022741"/>
    </source>
</evidence>
<comment type="catalytic activity">
    <reaction evidence="8 10">
        <text>L-aspartyl-tRNA(Asn) + L-glutamine + ATP + H2O = L-asparaginyl-tRNA(Asn) + L-glutamate + ADP + phosphate + 2 H(+)</text>
        <dbReference type="Rhea" id="RHEA:14513"/>
        <dbReference type="Rhea" id="RHEA-COMP:9674"/>
        <dbReference type="Rhea" id="RHEA-COMP:9677"/>
        <dbReference type="ChEBI" id="CHEBI:15377"/>
        <dbReference type="ChEBI" id="CHEBI:15378"/>
        <dbReference type="ChEBI" id="CHEBI:29985"/>
        <dbReference type="ChEBI" id="CHEBI:30616"/>
        <dbReference type="ChEBI" id="CHEBI:43474"/>
        <dbReference type="ChEBI" id="CHEBI:58359"/>
        <dbReference type="ChEBI" id="CHEBI:78515"/>
        <dbReference type="ChEBI" id="CHEBI:78516"/>
        <dbReference type="ChEBI" id="CHEBI:456216"/>
    </reaction>
</comment>
<dbReference type="AlphaFoldDB" id="A0A1G2QTS4"/>
<dbReference type="SUPFAM" id="SSF55931">
    <property type="entry name" value="Glutamine synthetase/guanido kinase"/>
    <property type="match status" value="1"/>
</dbReference>
<dbReference type="InterPro" id="IPR018027">
    <property type="entry name" value="Asn/Gln_amidotransferase"/>
</dbReference>
<evidence type="ECO:0000256" key="6">
    <source>
        <dbReference type="ARBA" id="ARBA00022917"/>
    </source>
</evidence>
<dbReference type="InterPro" id="IPR003789">
    <property type="entry name" value="Asn/Gln_tRNA_amidoTrase-B-like"/>
</dbReference>
<dbReference type="NCBIfam" id="NF004014">
    <property type="entry name" value="PRK05477.1-4"/>
    <property type="match status" value="1"/>
</dbReference>
<keyword evidence="4 10" id="KW-0547">Nucleotide-binding</keyword>
<evidence type="ECO:0000259" key="11">
    <source>
        <dbReference type="SMART" id="SM00845"/>
    </source>
</evidence>
<dbReference type="InterPro" id="IPR023168">
    <property type="entry name" value="GatB_Yqey_C_2"/>
</dbReference>
<dbReference type="Pfam" id="PF02637">
    <property type="entry name" value="GatB_Yqey"/>
    <property type="match status" value="1"/>
</dbReference>
<dbReference type="HAMAP" id="MF_00121">
    <property type="entry name" value="GatB"/>
    <property type="match status" value="1"/>
</dbReference>
<evidence type="ECO:0000313" key="13">
    <source>
        <dbReference type="Proteomes" id="UP000178170"/>
    </source>
</evidence>
<name>A0A1G2QTS4_9BACT</name>
<sequence>MKYIPTIGLEIHAELKTSSKMFCSCKNDPNEKQPNVNICPICMGHPGTLPVPNEQAIHMVVKTGLALQCEIAPYSKFDRKNYFYPDLPKGYQISQYDLPLCQKGKLRIGLSAQTGERDIQITRIHLEEDTGRSQHLLERPEGTDYSLVDFNRAGVPLMELVTEPDLHSGQESVAFAQELQRLLRYLGVSDADMEKGQMRVEANISIRPEGTETLGTKVEVKNLNSFRSVQNAIDFEIQRQTQVLGAGEEVNQETRGWNEAKKETFTQREKESAHDYRYFPEPDIPPLTFTPAFIEMRRLEIPELPQAKNSRMQREYNLGEKEAALLVKDRGLGEYFEQVVSELGSRLSEEELAKRVKLAGNYIVSDLQGLLAGNSVEDKNFKITAENFAELINMIATNKISSPAAKSLLKKMFETGGDPSQLLESEGLTQVSNQEEIERIAKEIIEKNPKAVQDYKNGKANAFQFLVGEMMAKTRGTANPETVRTSILKIIEG</sequence>
<dbReference type="EMBL" id="MHTS01000024">
    <property type="protein sequence ID" value="OHA63913.1"/>
    <property type="molecule type" value="Genomic_DNA"/>
</dbReference>
<evidence type="ECO:0000313" key="12">
    <source>
        <dbReference type="EMBL" id="OHA63913.1"/>
    </source>
</evidence>
<dbReference type="InterPro" id="IPR017958">
    <property type="entry name" value="Gln-tRNA_amidoTrfase_suB_CS"/>
</dbReference>
<comment type="similarity">
    <text evidence="1 10">Belongs to the GatB/GatE family. GatB subfamily.</text>
</comment>
<dbReference type="NCBIfam" id="TIGR00133">
    <property type="entry name" value="gatB"/>
    <property type="match status" value="1"/>
</dbReference>
<gene>
    <name evidence="10" type="primary">gatB</name>
    <name evidence="12" type="ORF">A2843_01200</name>
</gene>
<dbReference type="FunFam" id="1.10.10.410:FF:000001">
    <property type="entry name" value="Aspartyl/glutamyl-tRNA(Asn/Gln) amidotransferase subunit B"/>
    <property type="match status" value="1"/>
</dbReference>
<comment type="function">
    <text evidence="7 10">Allows the formation of correctly charged Asn-tRNA(Asn) or Gln-tRNA(Gln) through the transamidation of misacylated Asp-tRNA(Asn) or Glu-tRNA(Gln) in organisms which lack either or both of asparaginyl-tRNA or glutaminyl-tRNA synthetases. The reaction takes place in the presence of glutamine and ATP through an activated phospho-Asp-tRNA(Asn) or phospho-Glu-tRNA(Gln).</text>
</comment>
<dbReference type="GO" id="GO:0005524">
    <property type="term" value="F:ATP binding"/>
    <property type="evidence" value="ECO:0007669"/>
    <property type="project" value="UniProtKB-KW"/>
</dbReference>
<dbReference type="InterPro" id="IPR006075">
    <property type="entry name" value="Asn/Gln-tRNA_Trfase_suB/E_cat"/>
</dbReference>
<evidence type="ECO:0000256" key="3">
    <source>
        <dbReference type="ARBA" id="ARBA00022598"/>
    </source>
</evidence>
<proteinExistence type="inferred from homology"/>
<feature type="domain" description="Asn/Gln amidotransferase" evidence="11">
    <location>
        <begin position="334"/>
        <end position="491"/>
    </location>
</feature>
<evidence type="ECO:0000256" key="8">
    <source>
        <dbReference type="ARBA" id="ARBA00047380"/>
    </source>
</evidence>
<accession>A0A1G2QTS4</accession>
<dbReference type="PANTHER" id="PTHR11659">
    <property type="entry name" value="GLUTAMYL-TRNA GLN AMIDOTRANSFERASE SUBUNIT B MITOCHONDRIAL AND PROKARYOTIC PET112-RELATED"/>
    <property type="match status" value="1"/>
</dbReference>
<dbReference type="InterPro" id="IPR004413">
    <property type="entry name" value="GatB"/>
</dbReference>
<dbReference type="GO" id="GO:0050566">
    <property type="term" value="F:asparaginyl-tRNA synthase (glutamine-hydrolyzing) activity"/>
    <property type="evidence" value="ECO:0007669"/>
    <property type="project" value="RHEA"/>
</dbReference>
<keyword evidence="5 10" id="KW-0067">ATP-binding</keyword>
<dbReference type="GO" id="GO:0006412">
    <property type="term" value="P:translation"/>
    <property type="evidence" value="ECO:0007669"/>
    <property type="project" value="UniProtKB-UniRule"/>
</dbReference>
<evidence type="ECO:0000256" key="10">
    <source>
        <dbReference type="HAMAP-Rule" id="MF_00121"/>
    </source>
</evidence>
<dbReference type="InterPro" id="IPR014746">
    <property type="entry name" value="Gln_synth/guanido_kin_cat_dom"/>
</dbReference>
<dbReference type="Proteomes" id="UP000178170">
    <property type="component" value="Unassembled WGS sequence"/>
</dbReference>
<keyword evidence="6 10" id="KW-0648">Protein biosynthesis</keyword>
<dbReference type="SUPFAM" id="SSF89095">
    <property type="entry name" value="GatB/YqeY motif"/>
    <property type="match status" value="1"/>
</dbReference>
<reference evidence="12 13" key="1">
    <citation type="journal article" date="2016" name="Nat. Commun.">
        <title>Thousands of microbial genomes shed light on interconnected biogeochemical processes in an aquifer system.</title>
        <authorList>
            <person name="Anantharaman K."/>
            <person name="Brown C.T."/>
            <person name="Hug L.A."/>
            <person name="Sharon I."/>
            <person name="Castelle C.J."/>
            <person name="Probst A.J."/>
            <person name="Thomas B.C."/>
            <person name="Singh A."/>
            <person name="Wilkins M.J."/>
            <person name="Karaoz U."/>
            <person name="Brodie E.L."/>
            <person name="Williams K.H."/>
            <person name="Hubbard S.S."/>
            <person name="Banfield J.F."/>
        </authorList>
    </citation>
    <scope>NUCLEOTIDE SEQUENCE [LARGE SCALE GENOMIC DNA]</scope>
</reference>
<dbReference type="InterPro" id="IPR042114">
    <property type="entry name" value="GatB_C_1"/>
</dbReference>
<comment type="caution">
    <text evidence="12">The sequence shown here is derived from an EMBL/GenBank/DDBJ whole genome shotgun (WGS) entry which is preliminary data.</text>
</comment>
<dbReference type="PANTHER" id="PTHR11659:SF4">
    <property type="entry name" value="ASPARTYL_GLUTAMYL-TRNA(GLN) AMIDOTRANSFERASE SUBUNIT B_E CATALYTIC DOMAIN-CONTAINING PROTEIN"/>
    <property type="match status" value="1"/>
</dbReference>
<comment type="subunit">
    <text evidence="2 10">Heterotrimer of A, B and C subunits.</text>
</comment>
<dbReference type="Gene3D" id="1.10.150.380">
    <property type="entry name" value="GatB domain, N-terminal subdomain"/>
    <property type="match status" value="1"/>
</dbReference>
<dbReference type="SMART" id="SM00845">
    <property type="entry name" value="GatB_Yqey"/>
    <property type="match status" value="1"/>
</dbReference>
<dbReference type="Gene3D" id="1.10.10.410">
    <property type="match status" value="1"/>
</dbReference>
<dbReference type="EC" id="6.3.5.-" evidence="10"/>
<comment type="catalytic activity">
    <reaction evidence="9 10">
        <text>L-glutamyl-tRNA(Gln) + L-glutamine + ATP + H2O = L-glutaminyl-tRNA(Gln) + L-glutamate + ADP + phosphate + H(+)</text>
        <dbReference type="Rhea" id="RHEA:17521"/>
        <dbReference type="Rhea" id="RHEA-COMP:9681"/>
        <dbReference type="Rhea" id="RHEA-COMP:9684"/>
        <dbReference type="ChEBI" id="CHEBI:15377"/>
        <dbReference type="ChEBI" id="CHEBI:15378"/>
        <dbReference type="ChEBI" id="CHEBI:29985"/>
        <dbReference type="ChEBI" id="CHEBI:30616"/>
        <dbReference type="ChEBI" id="CHEBI:43474"/>
        <dbReference type="ChEBI" id="CHEBI:58359"/>
        <dbReference type="ChEBI" id="CHEBI:78520"/>
        <dbReference type="ChEBI" id="CHEBI:78521"/>
        <dbReference type="ChEBI" id="CHEBI:456216"/>
    </reaction>
</comment>
<dbReference type="PROSITE" id="PS01234">
    <property type="entry name" value="GATB"/>
    <property type="match status" value="1"/>
</dbReference>